<evidence type="ECO:0000313" key="1">
    <source>
        <dbReference type="EMBL" id="DAE92425.1"/>
    </source>
</evidence>
<organism evidence="1">
    <name type="scientific">Myoviridae sp. ct7CH26</name>
    <dbReference type="NCBI Taxonomy" id="2827604"/>
    <lineage>
        <taxon>Viruses</taxon>
        <taxon>Duplodnaviria</taxon>
        <taxon>Heunggongvirae</taxon>
        <taxon>Uroviricota</taxon>
        <taxon>Caudoviricetes</taxon>
    </lineage>
</organism>
<dbReference type="NCBIfam" id="TIGR01725">
    <property type="entry name" value="phge_HK97_gp10"/>
    <property type="match status" value="1"/>
</dbReference>
<protein>
    <submittedName>
        <fullName evidence="1">Tail component</fullName>
    </submittedName>
</protein>
<sequence length="174" mass="19566">MLTIEVEGYAEAKRIMDELPNTMQKRMLLVALRASAKPMLQSARSKVPVRTGKLKKQLRTVRYKDRNASKSEVAIAVKPVFGRTKKKGAVNEYYGKFIHEGTADPRTSKKGKLLVFDDAQGKKVFVRSVEGIRPTPYLEQAYTENSERTVAIFGDELAAAVEKFVNKNFKPVSK</sequence>
<dbReference type="InterPro" id="IPR010064">
    <property type="entry name" value="HK97-gp10_tail"/>
</dbReference>
<proteinExistence type="predicted"/>
<dbReference type="EMBL" id="BK057800">
    <property type="protein sequence ID" value="DAE92425.1"/>
    <property type="molecule type" value="Genomic_DNA"/>
</dbReference>
<accession>A0A8S5RT23</accession>
<name>A0A8S5RT23_9CAUD</name>
<reference evidence="1" key="1">
    <citation type="journal article" date="2021" name="Proc. Natl. Acad. Sci. U.S.A.">
        <title>A Catalog of Tens of Thousands of Viruses from Human Metagenomes Reveals Hidden Associations with Chronic Diseases.</title>
        <authorList>
            <person name="Tisza M.J."/>
            <person name="Buck C.B."/>
        </authorList>
    </citation>
    <scope>NUCLEOTIDE SEQUENCE</scope>
    <source>
        <strain evidence="1">Ct7CH26</strain>
    </source>
</reference>